<dbReference type="PATRIC" id="fig|1127483.3.peg.5277"/>
<keyword evidence="1" id="KW-1133">Transmembrane helix</keyword>
<dbReference type="OrthoDB" id="9762730at2"/>
<dbReference type="PANTHER" id="PTHR33803:SF3">
    <property type="entry name" value="BLL1974 PROTEIN"/>
    <property type="match status" value="1"/>
</dbReference>
<accession>H1SAX1</accession>
<evidence type="ECO:0000313" key="3">
    <source>
        <dbReference type="EMBL" id="EHP40348.1"/>
    </source>
</evidence>
<dbReference type="EMBL" id="AHJE01000067">
    <property type="protein sequence ID" value="EHP40348.1"/>
    <property type="molecule type" value="Genomic_DNA"/>
</dbReference>
<reference evidence="3 4" key="1">
    <citation type="journal article" date="2012" name="J. Bacteriol.">
        <title>De Novo Genome Project of Cupriavidus basilensis OR16.</title>
        <authorList>
            <person name="Cserhati M."/>
            <person name="Kriszt B."/>
            <person name="Szoboszlay S."/>
            <person name="Toth A."/>
            <person name="Szabo I."/>
            <person name="Tancsics A."/>
            <person name="Nagy I."/>
            <person name="Horvath B."/>
            <person name="Nagy I."/>
            <person name="Kukolya J."/>
        </authorList>
    </citation>
    <scope>NUCLEOTIDE SEQUENCE [LARGE SCALE GENOMIC DNA]</scope>
    <source>
        <strain evidence="3 4">OR16</strain>
    </source>
</reference>
<name>H1SAX1_9BURK</name>
<keyword evidence="1" id="KW-0812">Transmembrane</keyword>
<evidence type="ECO:0000259" key="2">
    <source>
        <dbReference type="Pfam" id="PF13751"/>
    </source>
</evidence>
<keyword evidence="1" id="KW-0472">Membrane</keyword>
<feature type="transmembrane region" description="Helical" evidence="1">
    <location>
        <begin position="148"/>
        <end position="171"/>
    </location>
</feature>
<organism evidence="3 4">
    <name type="scientific">Cupriavidus basilensis OR16</name>
    <dbReference type="NCBI Taxonomy" id="1127483"/>
    <lineage>
        <taxon>Bacteria</taxon>
        <taxon>Pseudomonadati</taxon>
        <taxon>Pseudomonadota</taxon>
        <taxon>Betaproteobacteria</taxon>
        <taxon>Burkholderiales</taxon>
        <taxon>Burkholderiaceae</taxon>
        <taxon>Cupriavidus</taxon>
    </lineage>
</organism>
<sequence>MDKARQPYEFGAKVSVAVTARQGLIVGARSFPGNPYDGHTLHAQLEQTTILLQELPGAPKPHTAIVDLGHHGVDAEVAPVKVIHRGKHKGLDQRQRKQLKRRHAVEPIIGPLKADHGMRRNWLKGVAGDAVHPILCAAGFNLRWQLRAIARLGICSILCILGSLVGFAKVFRSFDSRPRLLSAPI</sequence>
<protein>
    <submittedName>
        <fullName evidence="3">Transposase</fullName>
    </submittedName>
</protein>
<dbReference type="Proteomes" id="UP000005808">
    <property type="component" value="Unassembled WGS sequence"/>
</dbReference>
<evidence type="ECO:0000256" key="1">
    <source>
        <dbReference type="SAM" id="Phobius"/>
    </source>
</evidence>
<dbReference type="InterPro" id="IPR025668">
    <property type="entry name" value="Tnp_DDE_dom"/>
</dbReference>
<comment type="caution">
    <text evidence="3">The sequence shown here is derived from an EMBL/GenBank/DDBJ whole genome shotgun (WGS) entry which is preliminary data.</text>
</comment>
<dbReference type="AlphaFoldDB" id="H1SAX1"/>
<evidence type="ECO:0000313" key="4">
    <source>
        <dbReference type="Proteomes" id="UP000005808"/>
    </source>
</evidence>
<feature type="domain" description="Transposase DDE" evidence="2">
    <location>
        <begin position="91"/>
        <end position="143"/>
    </location>
</feature>
<dbReference type="Pfam" id="PF13751">
    <property type="entry name" value="DDE_Tnp_1_6"/>
    <property type="match status" value="1"/>
</dbReference>
<proteinExistence type="predicted"/>
<dbReference type="PANTHER" id="PTHR33803">
    <property type="entry name" value="IS1478 TRANSPOSASE"/>
    <property type="match status" value="1"/>
</dbReference>
<gene>
    <name evidence="3" type="ORF">OR16_26423</name>
</gene>